<protein>
    <recommendedName>
        <fullName evidence="3">IS256 family transposase</fullName>
    </recommendedName>
</protein>
<accession>A0ABD5ZTJ1</accession>
<comment type="caution">
    <text evidence="1">The sequence shown here is derived from an EMBL/GenBank/DDBJ whole genome shotgun (WGS) entry which is preliminary data.</text>
</comment>
<dbReference type="EMBL" id="JBHTAP010000002">
    <property type="protein sequence ID" value="MFC7236606.1"/>
    <property type="molecule type" value="Genomic_DNA"/>
</dbReference>
<dbReference type="GeneID" id="79268345"/>
<name>A0ABD5ZTJ1_9EURY</name>
<dbReference type="Proteomes" id="UP001596398">
    <property type="component" value="Unassembled WGS sequence"/>
</dbReference>
<sequence>MSDTPVEEAFVSDRIEDALDCGTVDALAREHLLGALAELDAERARARREGNHRTIRGP</sequence>
<dbReference type="RefSeq" id="WP_276236301.1">
    <property type="nucleotide sequence ID" value="NZ_CP119803.1"/>
</dbReference>
<evidence type="ECO:0008006" key="3">
    <source>
        <dbReference type="Google" id="ProtNLM"/>
    </source>
</evidence>
<evidence type="ECO:0000313" key="2">
    <source>
        <dbReference type="Proteomes" id="UP001596398"/>
    </source>
</evidence>
<organism evidence="1 2">
    <name type="scientific">Halosegnis marinus</name>
    <dbReference type="NCBI Taxonomy" id="3034023"/>
    <lineage>
        <taxon>Archaea</taxon>
        <taxon>Methanobacteriati</taxon>
        <taxon>Methanobacteriota</taxon>
        <taxon>Stenosarchaea group</taxon>
        <taxon>Halobacteria</taxon>
        <taxon>Halobacteriales</taxon>
        <taxon>Natronomonadaceae</taxon>
        <taxon>Halosegnis</taxon>
    </lineage>
</organism>
<gene>
    <name evidence="1" type="ORF">ACFQJ4_15000</name>
</gene>
<proteinExistence type="predicted"/>
<reference evidence="1 2" key="1">
    <citation type="journal article" date="2019" name="Int. J. Syst. Evol. Microbiol.">
        <title>The Global Catalogue of Microorganisms (GCM) 10K type strain sequencing project: providing services to taxonomists for standard genome sequencing and annotation.</title>
        <authorList>
            <consortium name="The Broad Institute Genomics Platform"/>
            <consortium name="The Broad Institute Genome Sequencing Center for Infectious Disease"/>
            <person name="Wu L."/>
            <person name="Ma J."/>
        </authorList>
    </citation>
    <scope>NUCLEOTIDE SEQUENCE [LARGE SCALE GENOMIC DNA]</scope>
    <source>
        <strain evidence="1 2">DT85</strain>
    </source>
</reference>
<keyword evidence="2" id="KW-1185">Reference proteome</keyword>
<evidence type="ECO:0000313" key="1">
    <source>
        <dbReference type="EMBL" id="MFC7236606.1"/>
    </source>
</evidence>
<dbReference type="AlphaFoldDB" id="A0ABD5ZTJ1"/>